<dbReference type="InterPro" id="IPR033246">
    <property type="entry name" value="BIN4"/>
</dbReference>
<keyword evidence="3" id="KW-1185">Reference proteome</keyword>
<name>A0AAW1T3Q2_9CHLO</name>
<evidence type="ECO:0000313" key="3">
    <source>
        <dbReference type="Proteomes" id="UP001485043"/>
    </source>
</evidence>
<dbReference type="AlphaFoldDB" id="A0AAW1T3Q2"/>
<dbReference type="GO" id="GO:0003690">
    <property type="term" value="F:double-stranded DNA binding"/>
    <property type="evidence" value="ECO:0007669"/>
    <property type="project" value="InterPro"/>
</dbReference>
<feature type="region of interest" description="Disordered" evidence="1">
    <location>
        <begin position="1"/>
        <end position="117"/>
    </location>
</feature>
<dbReference type="PANTHER" id="PTHR34810:SF1">
    <property type="entry name" value="DNA-BINDING PROTEIN BIN4"/>
    <property type="match status" value="1"/>
</dbReference>
<comment type="caution">
    <text evidence="2">The sequence shown here is derived from an EMBL/GenBank/DDBJ whole genome shotgun (WGS) entry which is preliminary data.</text>
</comment>
<dbReference type="GO" id="GO:0051276">
    <property type="term" value="P:chromosome organization"/>
    <property type="evidence" value="ECO:0007669"/>
    <property type="project" value="TreeGrafter"/>
</dbReference>
<dbReference type="GO" id="GO:0042023">
    <property type="term" value="P:DNA endoreduplication"/>
    <property type="evidence" value="ECO:0007669"/>
    <property type="project" value="InterPro"/>
</dbReference>
<feature type="compositionally biased region" description="Polar residues" evidence="1">
    <location>
        <begin position="41"/>
        <end position="76"/>
    </location>
</feature>
<accession>A0AAW1T3Q2</accession>
<dbReference type="GO" id="GO:0009330">
    <property type="term" value="C:DNA topoisomerase type II (double strand cut, ATP-hydrolyzing) complex"/>
    <property type="evidence" value="ECO:0007669"/>
    <property type="project" value="InterPro"/>
</dbReference>
<dbReference type="InterPro" id="IPR021822">
    <property type="entry name" value="DUF3405"/>
</dbReference>
<gene>
    <name evidence="2" type="ORF">WJX84_012278</name>
</gene>
<dbReference type="Proteomes" id="UP001485043">
    <property type="component" value="Unassembled WGS sequence"/>
</dbReference>
<organism evidence="2 3">
    <name type="scientific">Apatococcus fuscideae</name>
    <dbReference type="NCBI Taxonomy" id="2026836"/>
    <lineage>
        <taxon>Eukaryota</taxon>
        <taxon>Viridiplantae</taxon>
        <taxon>Chlorophyta</taxon>
        <taxon>core chlorophytes</taxon>
        <taxon>Trebouxiophyceae</taxon>
        <taxon>Chlorellales</taxon>
        <taxon>Chlorellaceae</taxon>
        <taxon>Apatococcus</taxon>
    </lineage>
</organism>
<protein>
    <submittedName>
        <fullName evidence="2">Uncharacterized protein</fullName>
    </submittedName>
</protein>
<dbReference type="PANTHER" id="PTHR34810">
    <property type="entry name" value="DNA-BINDING PROTEIN BIN4"/>
    <property type="match status" value="1"/>
</dbReference>
<evidence type="ECO:0000256" key="1">
    <source>
        <dbReference type="SAM" id="MobiDB-lite"/>
    </source>
</evidence>
<proteinExistence type="predicted"/>
<feature type="region of interest" description="Disordered" evidence="1">
    <location>
        <begin position="284"/>
        <end position="304"/>
    </location>
</feature>
<dbReference type="Pfam" id="PF11885">
    <property type="entry name" value="DUF3405"/>
    <property type="match status" value="1"/>
</dbReference>
<reference evidence="2 3" key="1">
    <citation type="journal article" date="2024" name="Nat. Commun.">
        <title>Phylogenomics reveals the evolutionary origins of lichenization in chlorophyte algae.</title>
        <authorList>
            <person name="Puginier C."/>
            <person name="Libourel C."/>
            <person name="Otte J."/>
            <person name="Skaloud P."/>
            <person name="Haon M."/>
            <person name="Grisel S."/>
            <person name="Petersen M."/>
            <person name="Berrin J.G."/>
            <person name="Delaux P.M."/>
            <person name="Dal Grande F."/>
            <person name="Keller J."/>
        </authorList>
    </citation>
    <scope>NUCLEOTIDE SEQUENCE [LARGE SCALE GENOMIC DNA]</scope>
    <source>
        <strain evidence="2 3">SAG 2523</strain>
    </source>
</reference>
<dbReference type="GO" id="GO:0005634">
    <property type="term" value="C:nucleus"/>
    <property type="evidence" value="ECO:0007669"/>
    <property type="project" value="TreeGrafter"/>
</dbReference>
<sequence length="662" mass="71945">MSDSDVLPTGGRGRSDSSNSSLPSWIANHKPSGLGGFVPSDISSESDVEQVTQSTQLPSQASKTVTLDQPQPQDTEQAAGPSQPAPDVGPQAENESKAPARLPAGITTAGGKGPAPKELPLIWAEKAGGARYLVEVDTAAAGPAADLTGDAGAVGRINLVGPKGQQRVVIDLKGLPCNATLHPCPGTFCIANIGQEEAKVEAVMTSFISLCPDAAAAAELRSHDAQGLFKDEDDHYDDQDAGGGLLSQDAAKGKGKNKRSAKALEEGSLCACCFLLVGVSTWERDGSPSRGPRLHPRHPRRSEEHGVAFGLPDACLTYQERYQLALVPKPSAKANMPQGHHNFAIVSWGLFHGQPFKPDLVASLRVLAIEGHKSGYDVWFLYRVETGGVMTPYDYKQLFPPDLQELVIIWDAEEVFALYDHIPDLPLFGKHPTDAWQYASALGYIPGTWFMHRFAAYDFAFMLESDVRYTGDWGQFLSAALNIASAAEAPDWSKVPEGDMVPSIASDDCASHELPTSLQGIPDLLNFLPIIKSEKWAETGRNISEPKYESLFMLWGGSRKLFNGMHDWSRQGKAIFYESFMPTVAASQSMKMVTVEHPVWLSDKNEGHVTWHCCDLGARDIYEDWLMNKTCLHSSLLHPVKLTEPFWHADNFEKALAAAVDK</sequence>
<evidence type="ECO:0000313" key="2">
    <source>
        <dbReference type="EMBL" id="KAK9863323.1"/>
    </source>
</evidence>
<feature type="region of interest" description="Disordered" evidence="1">
    <location>
        <begin position="230"/>
        <end position="255"/>
    </location>
</feature>
<dbReference type="EMBL" id="JALJOV010000488">
    <property type="protein sequence ID" value="KAK9863323.1"/>
    <property type="molecule type" value="Genomic_DNA"/>
</dbReference>